<keyword evidence="3" id="KW-1185">Reference proteome</keyword>
<organism evidence="2 3">
    <name type="scientific">Kribbella antiqua</name>
    <dbReference type="NCBI Taxonomy" id="2512217"/>
    <lineage>
        <taxon>Bacteria</taxon>
        <taxon>Bacillati</taxon>
        <taxon>Actinomycetota</taxon>
        <taxon>Actinomycetes</taxon>
        <taxon>Propionibacteriales</taxon>
        <taxon>Kribbellaceae</taxon>
        <taxon>Kribbella</taxon>
    </lineage>
</organism>
<sequence>MSKLSHPQPEGVAPGNGYSHVATGPGRWVAIAGQVALDADGNFVGFGDPAAQARQVFANLDACLKAAGATFADVVKLNLYVTDIGYLPAIRTVRDEYVDTTNPPASTAVQVVALFSPNALLEVEAYAIVDA</sequence>
<reference evidence="2 3" key="1">
    <citation type="journal article" date="2015" name="Stand. Genomic Sci.">
        <title>Genomic Encyclopedia of Bacterial and Archaeal Type Strains, Phase III: the genomes of soil and plant-associated and newly described type strains.</title>
        <authorList>
            <person name="Whitman W.B."/>
            <person name="Woyke T."/>
            <person name="Klenk H.P."/>
            <person name="Zhou Y."/>
            <person name="Lilburn T.G."/>
            <person name="Beck B.J."/>
            <person name="De Vos P."/>
            <person name="Vandamme P."/>
            <person name="Eisen J.A."/>
            <person name="Garrity G."/>
            <person name="Hugenholtz P."/>
            <person name="Kyrpides N.C."/>
        </authorList>
    </citation>
    <scope>NUCLEOTIDE SEQUENCE [LARGE SCALE GENOMIC DNA]</scope>
    <source>
        <strain evidence="2 3">VKM Ac-2541</strain>
    </source>
</reference>
<name>A0A4R2IFX3_9ACTN</name>
<dbReference type="GO" id="GO:0019239">
    <property type="term" value="F:deaminase activity"/>
    <property type="evidence" value="ECO:0007669"/>
    <property type="project" value="TreeGrafter"/>
</dbReference>
<comment type="similarity">
    <text evidence="1">Belongs to the RutC family.</text>
</comment>
<dbReference type="PANTHER" id="PTHR11803:SF58">
    <property type="entry name" value="PROTEIN HMF1-RELATED"/>
    <property type="match status" value="1"/>
</dbReference>
<dbReference type="Proteomes" id="UP000295573">
    <property type="component" value="Unassembled WGS sequence"/>
</dbReference>
<dbReference type="Pfam" id="PF01042">
    <property type="entry name" value="Ribonuc_L-PSP"/>
    <property type="match status" value="1"/>
</dbReference>
<accession>A0A4R2IFX3</accession>
<proteinExistence type="inferred from homology"/>
<evidence type="ECO:0000256" key="1">
    <source>
        <dbReference type="ARBA" id="ARBA00010552"/>
    </source>
</evidence>
<dbReference type="SUPFAM" id="SSF55298">
    <property type="entry name" value="YjgF-like"/>
    <property type="match status" value="1"/>
</dbReference>
<dbReference type="GO" id="GO:0005829">
    <property type="term" value="C:cytosol"/>
    <property type="evidence" value="ECO:0007669"/>
    <property type="project" value="TreeGrafter"/>
</dbReference>
<gene>
    <name evidence="2" type="ORF">EV646_112239</name>
</gene>
<evidence type="ECO:0000313" key="3">
    <source>
        <dbReference type="Proteomes" id="UP000295573"/>
    </source>
</evidence>
<dbReference type="InterPro" id="IPR006175">
    <property type="entry name" value="YjgF/YER057c/UK114"/>
</dbReference>
<dbReference type="AlphaFoldDB" id="A0A4R2IFX3"/>
<dbReference type="Gene3D" id="3.30.1330.40">
    <property type="entry name" value="RutC-like"/>
    <property type="match status" value="1"/>
</dbReference>
<dbReference type="OrthoDB" id="3212792at2"/>
<dbReference type="EMBL" id="SLWR01000012">
    <property type="protein sequence ID" value="TCO43661.1"/>
    <property type="molecule type" value="Genomic_DNA"/>
</dbReference>
<dbReference type="CDD" id="cd00448">
    <property type="entry name" value="YjgF_YER057c_UK114_family"/>
    <property type="match status" value="1"/>
</dbReference>
<evidence type="ECO:0000313" key="2">
    <source>
        <dbReference type="EMBL" id="TCO43661.1"/>
    </source>
</evidence>
<dbReference type="RefSeq" id="WP_132155034.1">
    <property type="nucleotide sequence ID" value="NZ_SLWR01000012.1"/>
</dbReference>
<dbReference type="InterPro" id="IPR035959">
    <property type="entry name" value="RutC-like_sf"/>
</dbReference>
<comment type="caution">
    <text evidence="2">The sequence shown here is derived from an EMBL/GenBank/DDBJ whole genome shotgun (WGS) entry which is preliminary data.</text>
</comment>
<dbReference type="PANTHER" id="PTHR11803">
    <property type="entry name" value="2-IMINOBUTANOATE/2-IMINOPROPANOATE DEAMINASE RIDA"/>
    <property type="match status" value="1"/>
</dbReference>
<protein>
    <submittedName>
        <fullName evidence="2">Enamine deaminase RidA (YjgF/YER057c/UK114 family)</fullName>
    </submittedName>
</protein>